<dbReference type="InterPro" id="IPR053202">
    <property type="entry name" value="EGF_Rcpt_Signaling_Reg"/>
</dbReference>
<evidence type="ECO:0000313" key="2">
    <source>
        <dbReference type="EMBL" id="KAK3871745.1"/>
    </source>
</evidence>
<dbReference type="GO" id="GO:0031902">
    <property type="term" value="C:late endosome membrane"/>
    <property type="evidence" value="ECO:0007669"/>
    <property type="project" value="TreeGrafter"/>
</dbReference>
<dbReference type="GO" id="GO:0005886">
    <property type="term" value="C:plasma membrane"/>
    <property type="evidence" value="ECO:0007669"/>
    <property type="project" value="TreeGrafter"/>
</dbReference>
<proteinExistence type="predicted"/>
<sequence length="374" mass="42178">MVLLSSLGGDDDNNNNNNKDETSSFLARLRGPLEYDDPGLLDVLRHSHLVPPSPRPYALTRDRNDYQAGVYNMYIVMDIAYLALQKLLKEVFADVKSGFFVEAGAVDGEFLSNTLFLERKLGWTGLLVEADGDMYSHLLRRHRKAWSCHCCLSPHSYPHREILIKYSGLGKSHPGMSMFARGHGVLASHEKVSPVKLTGGKIDGGAVQLFESVQCFPLASLLLALNTTYINFVSLDVEGPEESILHSFPWSRITVDVWLVEHISPASYGHHKEQSPSQKRTKKQDYFIPNKVSLSANVDKQINNKSHISDNMHDTLFQSEKSTVLNFIEFFVSRGYDMYPTDPASLLDNYLFIRRGSQVHRSLKVFKTKKNIAT</sequence>
<comment type="caution">
    <text evidence="2">The sequence shown here is derived from an EMBL/GenBank/DDBJ whole genome shotgun (WGS) entry which is preliminary data.</text>
</comment>
<keyword evidence="3" id="KW-1185">Reference proteome</keyword>
<dbReference type="PANTHER" id="PTHR34009:SF2">
    <property type="entry name" value="PROTEIN STAR"/>
    <property type="match status" value="1"/>
</dbReference>
<protein>
    <recommendedName>
        <fullName evidence="4">Methyltransferase FkbM domain-containing protein</fullName>
    </recommendedName>
</protein>
<accession>A0AAE1FE57</accession>
<dbReference type="GO" id="GO:0006888">
    <property type="term" value="P:endoplasmic reticulum to Golgi vesicle-mediated transport"/>
    <property type="evidence" value="ECO:0007669"/>
    <property type="project" value="TreeGrafter"/>
</dbReference>
<dbReference type="PANTHER" id="PTHR34009">
    <property type="entry name" value="PROTEIN STAR"/>
    <property type="match status" value="1"/>
</dbReference>
<evidence type="ECO:0000256" key="1">
    <source>
        <dbReference type="SAM" id="MobiDB-lite"/>
    </source>
</evidence>
<evidence type="ECO:0000313" key="3">
    <source>
        <dbReference type="Proteomes" id="UP001286313"/>
    </source>
</evidence>
<evidence type="ECO:0008006" key="4">
    <source>
        <dbReference type="Google" id="ProtNLM"/>
    </source>
</evidence>
<dbReference type="AlphaFoldDB" id="A0AAE1FE57"/>
<dbReference type="GO" id="GO:0005794">
    <property type="term" value="C:Golgi apparatus"/>
    <property type="evidence" value="ECO:0007669"/>
    <property type="project" value="TreeGrafter"/>
</dbReference>
<name>A0AAE1FE57_PETCI</name>
<dbReference type="GO" id="GO:0005789">
    <property type="term" value="C:endoplasmic reticulum membrane"/>
    <property type="evidence" value="ECO:0007669"/>
    <property type="project" value="TreeGrafter"/>
</dbReference>
<organism evidence="2 3">
    <name type="scientific">Petrolisthes cinctipes</name>
    <name type="common">Flat porcelain crab</name>
    <dbReference type="NCBI Taxonomy" id="88211"/>
    <lineage>
        <taxon>Eukaryota</taxon>
        <taxon>Metazoa</taxon>
        <taxon>Ecdysozoa</taxon>
        <taxon>Arthropoda</taxon>
        <taxon>Crustacea</taxon>
        <taxon>Multicrustacea</taxon>
        <taxon>Malacostraca</taxon>
        <taxon>Eumalacostraca</taxon>
        <taxon>Eucarida</taxon>
        <taxon>Decapoda</taxon>
        <taxon>Pleocyemata</taxon>
        <taxon>Anomura</taxon>
        <taxon>Galatheoidea</taxon>
        <taxon>Porcellanidae</taxon>
        <taxon>Petrolisthes</taxon>
    </lineage>
</organism>
<dbReference type="EMBL" id="JAWQEG010002472">
    <property type="protein sequence ID" value="KAK3871745.1"/>
    <property type="molecule type" value="Genomic_DNA"/>
</dbReference>
<dbReference type="GO" id="GO:0016197">
    <property type="term" value="P:endosomal transport"/>
    <property type="evidence" value="ECO:0007669"/>
    <property type="project" value="TreeGrafter"/>
</dbReference>
<feature type="region of interest" description="Disordered" evidence="1">
    <location>
        <begin position="1"/>
        <end position="23"/>
    </location>
</feature>
<gene>
    <name evidence="2" type="ORF">Pcinc_023122</name>
</gene>
<reference evidence="2" key="1">
    <citation type="submission" date="2023-10" db="EMBL/GenBank/DDBJ databases">
        <title>Genome assemblies of two species of porcelain crab, Petrolisthes cinctipes and Petrolisthes manimaculis (Anomura: Porcellanidae).</title>
        <authorList>
            <person name="Angst P."/>
        </authorList>
    </citation>
    <scope>NUCLEOTIDE SEQUENCE</scope>
    <source>
        <strain evidence="2">PB745_01</strain>
        <tissue evidence="2">Gill</tissue>
    </source>
</reference>
<dbReference type="Proteomes" id="UP001286313">
    <property type="component" value="Unassembled WGS sequence"/>
</dbReference>